<dbReference type="Proteomes" id="UP000663131">
    <property type="component" value="Chromosome 3"/>
</dbReference>
<name>A0A871R842_DEKBR</name>
<sequence>MMKKDISRAKIEEVSNKKRKRGEIDVTKGKTVEEYKKSVDLKLEEKSDNEYESSDDDEIAEIGRQNEDEEKRRKKMKKRREGDDGSELFSKAMNALLDTHLKAHDRVDPIFARSKGQIKKFEDEKLEQKAKKLLLAKKRAKMNASRRMNLISDAAEGETAQVTLQREKSLKKVARRGVVKLFNAIMAAQAPADNAVSRSKGRYFSEKREQEDITDVSKEKFLGMVQAAAQRKV</sequence>
<evidence type="ECO:0000313" key="3">
    <source>
        <dbReference type="EMBL" id="QOU18290.1"/>
    </source>
</evidence>
<dbReference type="GeneID" id="64571936"/>
<feature type="region of interest" description="Disordered" evidence="2">
    <location>
        <begin position="1"/>
        <end position="25"/>
    </location>
</feature>
<dbReference type="GO" id="GO:0000470">
    <property type="term" value="P:maturation of LSU-rRNA"/>
    <property type="evidence" value="ECO:0007669"/>
    <property type="project" value="TreeGrafter"/>
</dbReference>
<dbReference type="InterPro" id="IPR012459">
    <property type="entry name" value="Rrp15"/>
</dbReference>
<dbReference type="Pfam" id="PF07890">
    <property type="entry name" value="Rrp15p"/>
    <property type="match status" value="1"/>
</dbReference>
<evidence type="ECO:0000256" key="1">
    <source>
        <dbReference type="ARBA" id="ARBA00007462"/>
    </source>
</evidence>
<reference evidence="3" key="2">
    <citation type="journal article" name="BMC Genomics">
        <title>New genome assemblies reveal patterns of domestication and adaptation across Brettanomyces (Dekkera) species.</title>
        <authorList>
            <person name="Roach M.J."/>
            <person name="Borneman A.R."/>
        </authorList>
    </citation>
    <scope>NUCLEOTIDE SEQUENCE</scope>
    <source>
        <strain evidence="3">UCD 2041</strain>
    </source>
</reference>
<dbReference type="PANTHER" id="PTHR13245:SF14">
    <property type="entry name" value="RRP15-LIKE PROTEIN"/>
    <property type="match status" value="1"/>
</dbReference>
<organism evidence="3 4">
    <name type="scientific">Dekkera bruxellensis</name>
    <name type="common">Brettanomyces custersii</name>
    <dbReference type="NCBI Taxonomy" id="5007"/>
    <lineage>
        <taxon>Eukaryota</taxon>
        <taxon>Fungi</taxon>
        <taxon>Dikarya</taxon>
        <taxon>Ascomycota</taxon>
        <taxon>Saccharomycotina</taxon>
        <taxon>Pichiomycetes</taxon>
        <taxon>Pichiales</taxon>
        <taxon>Pichiaceae</taxon>
        <taxon>Brettanomyces</taxon>
    </lineage>
</organism>
<dbReference type="AlphaFoldDB" id="A0A871R842"/>
<evidence type="ECO:0000256" key="2">
    <source>
        <dbReference type="SAM" id="MobiDB-lite"/>
    </source>
</evidence>
<evidence type="ECO:0008006" key="5">
    <source>
        <dbReference type="Google" id="ProtNLM"/>
    </source>
</evidence>
<dbReference type="EMBL" id="CP063131">
    <property type="protein sequence ID" value="QOU18290.1"/>
    <property type="molecule type" value="Genomic_DNA"/>
</dbReference>
<protein>
    <recommendedName>
        <fullName evidence="5">Rrp15p</fullName>
    </recommendedName>
</protein>
<dbReference type="OrthoDB" id="20949at2759"/>
<feature type="region of interest" description="Disordered" evidence="2">
    <location>
        <begin position="43"/>
        <end position="88"/>
    </location>
</feature>
<proteinExistence type="inferred from homology"/>
<accession>A0A871R842</accession>
<feature type="compositionally biased region" description="Acidic residues" evidence="2">
    <location>
        <begin position="50"/>
        <end position="60"/>
    </location>
</feature>
<comment type="similarity">
    <text evidence="1">Belongs to the RRP15 family.</text>
</comment>
<reference evidence="3" key="1">
    <citation type="submission" date="2020-10" db="EMBL/GenBank/DDBJ databases">
        <authorList>
            <person name="Palmer J.M."/>
        </authorList>
    </citation>
    <scope>NUCLEOTIDE SEQUENCE</scope>
    <source>
        <strain evidence="3">UCD 2041</strain>
    </source>
</reference>
<dbReference type="PANTHER" id="PTHR13245">
    <property type="entry name" value="RRP15-LIKE PROTEIN"/>
    <property type="match status" value="1"/>
</dbReference>
<dbReference type="RefSeq" id="XP_041134784.1">
    <property type="nucleotide sequence ID" value="XM_041278589.1"/>
</dbReference>
<dbReference type="GO" id="GO:0000460">
    <property type="term" value="P:maturation of 5.8S rRNA"/>
    <property type="evidence" value="ECO:0007669"/>
    <property type="project" value="TreeGrafter"/>
</dbReference>
<dbReference type="KEGG" id="bbrx:BRETT_000010"/>
<gene>
    <name evidence="3" type="ORF">BRETT_000010</name>
</gene>
<evidence type="ECO:0000313" key="4">
    <source>
        <dbReference type="Proteomes" id="UP000663131"/>
    </source>
</evidence>
<dbReference type="GO" id="GO:0030687">
    <property type="term" value="C:preribosome, large subunit precursor"/>
    <property type="evidence" value="ECO:0007669"/>
    <property type="project" value="TreeGrafter"/>
</dbReference>